<evidence type="ECO:0000313" key="3">
    <source>
        <dbReference type="Proteomes" id="UP001499951"/>
    </source>
</evidence>
<gene>
    <name evidence="2" type="ORF">GCM10008942_38590</name>
</gene>
<comment type="caution">
    <text evidence="2">The sequence shown here is derived from an EMBL/GenBank/DDBJ whole genome shotgun (WGS) entry which is preliminary data.</text>
</comment>
<proteinExistence type="predicted"/>
<accession>A0ABN1F9M9</accession>
<protein>
    <recommendedName>
        <fullName evidence="1">Tetracyclin repressor SlmA-like C-terminal domain-containing protein</fullName>
    </recommendedName>
</protein>
<sequence>MAGLLRLFPEVRRRTPDRAAYFVMHTVESLTRGYAAHPENQTIAKDDFVVELVTMLEAYLTRADDTGIKP</sequence>
<feature type="domain" description="Tetracyclin repressor SlmA-like C-terminal" evidence="1">
    <location>
        <begin position="1"/>
        <end position="60"/>
    </location>
</feature>
<dbReference type="EMBL" id="BAAADD010000012">
    <property type="protein sequence ID" value="GAA0585887.1"/>
    <property type="molecule type" value="Genomic_DNA"/>
</dbReference>
<reference evidence="2 3" key="1">
    <citation type="journal article" date="2019" name="Int. J. Syst. Evol. Microbiol.">
        <title>The Global Catalogue of Microorganisms (GCM) 10K type strain sequencing project: providing services to taxonomists for standard genome sequencing and annotation.</title>
        <authorList>
            <consortium name="The Broad Institute Genomics Platform"/>
            <consortium name="The Broad Institute Genome Sequencing Center for Infectious Disease"/>
            <person name="Wu L."/>
            <person name="Ma J."/>
        </authorList>
    </citation>
    <scope>NUCLEOTIDE SEQUENCE [LARGE SCALE GENOMIC DNA]</scope>
    <source>
        <strain evidence="2 3">JCM 15089</strain>
    </source>
</reference>
<dbReference type="InterPro" id="IPR041669">
    <property type="entry name" value="TetR_C_15"/>
</dbReference>
<dbReference type="Proteomes" id="UP001499951">
    <property type="component" value="Unassembled WGS sequence"/>
</dbReference>
<evidence type="ECO:0000259" key="1">
    <source>
        <dbReference type="Pfam" id="PF17918"/>
    </source>
</evidence>
<evidence type="ECO:0000313" key="2">
    <source>
        <dbReference type="EMBL" id="GAA0585887.1"/>
    </source>
</evidence>
<organism evidence="2 3">
    <name type="scientific">Rhizomicrobium electricum</name>
    <dbReference type="NCBI Taxonomy" id="480070"/>
    <lineage>
        <taxon>Bacteria</taxon>
        <taxon>Pseudomonadati</taxon>
        <taxon>Pseudomonadota</taxon>
        <taxon>Alphaproteobacteria</taxon>
        <taxon>Micropepsales</taxon>
        <taxon>Micropepsaceae</taxon>
        <taxon>Rhizomicrobium</taxon>
    </lineage>
</organism>
<name>A0ABN1F9M9_9PROT</name>
<keyword evidence="3" id="KW-1185">Reference proteome</keyword>
<dbReference type="Pfam" id="PF17918">
    <property type="entry name" value="TetR_C_15"/>
    <property type="match status" value="1"/>
</dbReference>